<dbReference type="InterPro" id="IPR026841">
    <property type="entry name" value="Aur1/Ipt1"/>
</dbReference>
<gene>
    <name evidence="7" type="ORF">EAS64_31030</name>
</gene>
<evidence type="ECO:0000256" key="2">
    <source>
        <dbReference type="ARBA" id="ARBA00022692"/>
    </source>
</evidence>
<feature type="transmembrane region" description="Helical" evidence="5">
    <location>
        <begin position="206"/>
        <end position="225"/>
    </location>
</feature>
<feature type="domain" description="Inositolphosphotransferase Aur1/Ipt1" evidence="6">
    <location>
        <begin position="92"/>
        <end position="269"/>
    </location>
</feature>
<sequence>MLSWQQAAVLAAGLGAAGMLLVRAGHTAGGAAGHALQDGDRTRLREVAGRWGAHVGPFAREAGVVIGLYALWQLAGNLAAGGFHDAIGHAWWIWHAERSLHLPSELAVQHLVLPRALLSRMANMYYATMHFGMLIAMLIWLFARHRDGYPAVRNAMAASTAICLLVSLIPVAPPRMLSSLGFVDLAARYGESVYSVVGSAAGADQLSAMPSVHVAWSLLVAWAIVTRGTGRWRWLIVAHPVVTVLVVVATGNHYWADGIVAAAIVMAVLSVQALLTGSVGRARKLPGA</sequence>
<keyword evidence="2 5" id="KW-0812">Transmembrane</keyword>
<organism evidence="7 8">
    <name type="scientific">Trebonia kvetii</name>
    <dbReference type="NCBI Taxonomy" id="2480626"/>
    <lineage>
        <taxon>Bacteria</taxon>
        <taxon>Bacillati</taxon>
        <taxon>Actinomycetota</taxon>
        <taxon>Actinomycetes</taxon>
        <taxon>Streptosporangiales</taxon>
        <taxon>Treboniaceae</taxon>
        <taxon>Trebonia</taxon>
    </lineage>
</organism>
<evidence type="ECO:0000256" key="4">
    <source>
        <dbReference type="ARBA" id="ARBA00023136"/>
    </source>
</evidence>
<dbReference type="PANTHER" id="PTHR31310">
    <property type="match status" value="1"/>
</dbReference>
<dbReference type="AlphaFoldDB" id="A0A6P2BT67"/>
<feature type="transmembrane region" description="Helical" evidence="5">
    <location>
        <begin position="124"/>
        <end position="143"/>
    </location>
</feature>
<dbReference type="OrthoDB" id="5241565at2"/>
<comment type="subcellular location">
    <subcellularLocation>
        <location evidence="1">Membrane</location>
        <topology evidence="1">Multi-pass membrane protein</topology>
    </subcellularLocation>
</comment>
<dbReference type="CDD" id="cd03386">
    <property type="entry name" value="PAP2_Aur1_like"/>
    <property type="match status" value="1"/>
</dbReference>
<proteinExistence type="predicted"/>
<dbReference type="Proteomes" id="UP000460272">
    <property type="component" value="Unassembled WGS sequence"/>
</dbReference>
<accession>A0A6P2BT67</accession>
<evidence type="ECO:0000256" key="3">
    <source>
        <dbReference type="ARBA" id="ARBA00022989"/>
    </source>
</evidence>
<dbReference type="EMBL" id="RPFW01000006">
    <property type="protein sequence ID" value="TVZ01877.1"/>
    <property type="molecule type" value="Genomic_DNA"/>
</dbReference>
<name>A0A6P2BT67_9ACTN</name>
<evidence type="ECO:0000259" key="6">
    <source>
        <dbReference type="Pfam" id="PF14378"/>
    </source>
</evidence>
<dbReference type="GO" id="GO:0016020">
    <property type="term" value="C:membrane"/>
    <property type="evidence" value="ECO:0007669"/>
    <property type="project" value="UniProtKB-SubCell"/>
</dbReference>
<dbReference type="PANTHER" id="PTHR31310:SF7">
    <property type="entry name" value="PA-PHOSPHATASE RELATED-FAMILY PROTEIN DDB_G0268928"/>
    <property type="match status" value="1"/>
</dbReference>
<keyword evidence="8" id="KW-1185">Reference proteome</keyword>
<evidence type="ECO:0000313" key="8">
    <source>
        <dbReference type="Proteomes" id="UP000460272"/>
    </source>
</evidence>
<protein>
    <submittedName>
        <fullName evidence="7">Phosphatase PAP2 family protein</fullName>
    </submittedName>
</protein>
<evidence type="ECO:0000313" key="7">
    <source>
        <dbReference type="EMBL" id="TVZ01877.1"/>
    </source>
</evidence>
<keyword evidence="3 5" id="KW-1133">Transmembrane helix</keyword>
<feature type="transmembrane region" description="Helical" evidence="5">
    <location>
        <begin position="232"/>
        <end position="249"/>
    </location>
</feature>
<evidence type="ECO:0000256" key="5">
    <source>
        <dbReference type="SAM" id="Phobius"/>
    </source>
</evidence>
<feature type="transmembrane region" description="Helical" evidence="5">
    <location>
        <begin position="255"/>
        <end position="275"/>
    </location>
</feature>
<reference evidence="7 8" key="1">
    <citation type="submission" date="2018-11" db="EMBL/GenBank/DDBJ databases">
        <title>Trebonia kvetii gen.nov., sp.nov., a novel acidophilic actinobacterium, and proposal of the new actinobacterial family Treboniaceae fam. nov.</title>
        <authorList>
            <person name="Rapoport D."/>
            <person name="Sagova-Mareckova M."/>
            <person name="Sedlacek I."/>
            <person name="Provaznik J."/>
            <person name="Kralova S."/>
            <person name="Pavlinic D."/>
            <person name="Benes V."/>
            <person name="Kopecky J."/>
        </authorList>
    </citation>
    <scope>NUCLEOTIDE SEQUENCE [LARGE SCALE GENOMIC DNA]</scope>
    <source>
        <strain evidence="7 8">15Tr583</strain>
    </source>
</reference>
<comment type="caution">
    <text evidence="7">The sequence shown here is derived from an EMBL/GenBank/DDBJ whole genome shotgun (WGS) entry which is preliminary data.</text>
</comment>
<dbReference type="Pfam" id="PF14378">
    <property type="entry name" value="PAP2_3"/>
    <property type="match status" value="1"/>
</dbReference>
<keyword evidence="4 5" id="KW-0472">Membrane</keyword>
<evidence type="ECO:0000256" key="1">
    <source>
        <dbReference type="ARBA" id="ARBA00004141"/>
    </source>
</evidence>
<dbReference type="InterPro" id="IPR052185">
    <property type="entry name" value="IPC_Synthase-Related"/>
</dbReference>
<feature type="transmembrane region" description="Helical" evidence="5">
    <location>
        <begin position="155"/>
        <end position="172"/>
    </location>
</feature>